<keyword evidence="2" id="KW-0805">Transcription regulation</keyword>
<dbReference type="InterPro" id="IPR036576">
    <property type="entry name" value="WRKY_dom_sf"/>
</dbReference>
<keyword evidence="4" id="KW-0804">Transcription</keyword>
<dbReference type="Pfam" id="PF03106">
    <property type="entry name" value="WRKY"/>
    <property type="match status" value="1"/>
</dbReference>
<evidence type="ECO:0000313" key="9">
    <source>
        <dbReference type="Proteomes" id="UP001163823"/>
    </source>
</evidence>
<dbReference type="SMART" id="SM00774">
    <property type="entry name" value="WRKY"/>
    <property type="match status" value="1"/>
</dbReference>
<dbReference type="PROSITE" id="PS50811">
    <property type="entry name" value="WRKY"/>
    <property type="match status" value="1"/>
</dbReference>
<dbReference type="GO" id="GO:0003700">
    <property type="term" value="F:DNA-binding transcription factor activity"/>
    <property type="evidence" value="ECO:0007669"/>
    <property type="project" value="InterPro"/>
</dbReference>
<evidence type="ECO:0000256" key="5">
    <source>
        <dbReference type="ARBA" id="ARBA00023242"/>
    </source>
</evidence>
<evidence type="ECO:0000256" key="1">
    <source>
        <dbReference type="ARBA" id="ARBA00004123"/>
    </source>
</evidence>
<keyword evidence="3" id="KW-0238">DNA-binding</keyword>
<feature type="region of interest" description="Disordered" evidence="6">
    <location>
        <begin position="95"/>
        <end position="134"/>
    </location>
</feature>
<dbReference type="GO" id="GO:0043565">
    <property type="term" value="F:sequence-specific DNA binding"/>
    <property type="evidence" value="ECO:0007669"/>
    <property type="project" value="InterPro"/>
</dbReference>
<dbReference type="Gene3D" id="2.20.25.80">
    <property type="entry name" value="WRKY domain"/>
    <property type="match status" value="1"/>
</dbReference>
<feature type="region of interest" description="Disordered" evidence="6">
    <location>
        <begin position="226"/>
        <end position="248"/>
    </location>
</feature>
<dbReference type="GO" id="GO:0005634">
    <property type="term" value="C:nucleus"/>
    <property type="evidence" value="ECO:0007669"/>
    <property type="project" value="UniProtKB-SubCell"/>
</dbReference>
<evidence type="ECO:0000259" key="7">
    <source>
        <dbReference type="PROSITE" id="PS50811"/>
    </source>
</evidence>
<proteinExistence type="predicted"/>
<comment type="caution">
    <text evidence="8">The sequence shown here is derived from an EMBL/GenBank/DDBJ whole genome shotgun (WGS) entry which is preliminary data.</text>
</comment>
<dbReference type="SUPFAM" id="SSF118290">
    <property type="entry name" value="WRKY DNA-binding domain"/>
    <property type="match status" value="1"/>
</dbReference>
<dbReference type="InterPro" id="IPR003657">
    <property type="entry name" value="WRKY_dom"/>
</dbReference>
<evidence type="ECO:0000313" key="8">
    <source>
        <dbReference type="EMBL" id="KAJ7965160.1"/>
    </source>
</evidence>
<reference evidence="8" key="1">
    <citation type="journal article" date="2023" name="Science">
        <title>Elucidation of the pathway for biosynthesis of saponin adjuvants from the soapbark tree.</title>
        <authorList>
            <person name="Reed J."/>
            <person name="Orme A."/>
            <person name="El-Demerdash A."/>
            <person name="Owen C."/>
            <person name="Martin L.B.B."/>
            <person name="Misra R.C."/>
            <person name="Kikuchi S."/>
            <person name="Rejzek M."/>
            <person name="Martin A.C."/>
            <person name="Harkess A."/>
            <person name="Leebens-Mack J."/>
            <person name="Louveau T."/>
            <person name="Stephenson M.J."/>
            <person name="Osbourn A."/>
        </authorList>
    </citation>
    <scope>NUCLEOTIDE SEQUENCE</scope>
    <source>
        <strain evidence="8">S10</strain>
    </source>
</reference>
<evidence type="ECO:0000256" key="3">
    <source>
        <dbReference type="ARBA" id="ARBA00023125"/>
    </source>
</evidence>
<dbReference type="EMBL" id="JARAOO010000006">
    <property type="protein sequence ID" value="KAJ7965160.1"/>
    <property type="molecule type" value="Genomic_DNA"/>
</dbReference>
<dbReference type="KEGG" id="qsa:O6P43_014855"/>
<organism evidence="8 9">
    <name type="scientific">Quillaja saponaria</name>
    <name type="common">Soap bark tree</name>
    <dbReference type="NCBI Taxonomy" id="32244"/>
    <lineage>
        <taxon>Eukaryota</taxon>
        <taxon>Viridiplantae</taxon>
        <taxon>Streptophyta</taxon>
        <taxon>Embryophyta</taxon>
        <taxon>Tracheophyta</taxon>
        <taxon>Spermatophyta</taxon>
        <taxon>Magnoliopsida</taxon>
        <taxon>eudicotyledons</taxon>
        <taxon>Gunneridae</taxon>
        <taxon>Pentapetalae</taxon>
        <taxon>rosids</taxon>
        <taxon>fabids</taxon>
        <taxon>Fabales</taxon>
        <taxon>Quillajaceae</taxon>
        <taxon>Quillaja</taxon>
    </lineage>
</organism>
<name>A0AAD7PSD7_QUISA</name>
<gene>
    <name evidence="8" type="ORF">O6P43_014855</name>
</gene>
<feature type="compositionally biased region" description="Basic and acidic residues" evidence="6">
    <location>
        <begin position="97"/>
        <end position="109"/>
    </location>
</feature>
<sequence>MGTICSDENLSTKRERIITELVRGKEFASQLKALLQKPFGVNGSPSVSAEELTVKILRSFSETLSVLTSSDQSGVNEVCKNLAISCENDSPLAASCNDRRSENSGESTKRSLANRRGSYQRRKTAQIRTTVSPTTEDSHAWRKYGQKEILNSKYPRSYFRCTHKPDQGCKAIKQVQRIEENPEMYRTTYIGHHTCNNVILKAPHMLRVTDSSSSDPCWESFLVRDSDPHSRKIPNKLQEHYPVTFSSSSTPAIKQEYSKGDQTQSDHTTDNNLSTLDSNDLWSDFKAFELPEPAILSSSMEYSDNGDTVYSCRDHFDTDFHFDESHFL</sequence>
<evidence type="ECO:0000256" key="4">
    <source>
        <dbReference type="ARBA" id="ARBA00023163"/>
    </source>
</evidence>
<accession>A0AAD7PSD7</accession>
<feature type="domain" description="WRKY" evidence="7">
    <location>
        <begin position="130"/>
        <end position="193"/>
    </location>
</feature>
<dbReference type="PANTHER" id="PTHR31282">
    <property type="entry name" value="WRKY TRANSCRIPTION FACTOR 21-RELATED"/>
    <property type="match status" value="1"/>
</dbReference>
<dbReference type="Proteomes" id="UP001163823">
    <property type="component" value="Chromosome 6"/>
</dbReference>
<comment type="subcellular location">
    <subcellularLocation>
        <location evidence="1">Nucleus</location>
    </subcellularLocation>
</comment>
<keyword evidence="9" id="KW-1185">Reference proteome</keyword>
<keyword evidence="5" id="KW-0539">Nucleus</keyword>
<evidence type="ECO:0000256" key="6">
    <source>
        <dbReference type="SAM" id="MobiDB-lite"/>
    </source>
</evidence>
<evidence type="ECO:0000256" key="2">
    <source>
        <dbReference type="ARBA" id="ARBA00023015"/>
    </source>
</evidence>
<dbReference type="InterPro" id="IPR044810">
    <property type="entry name" value="WRKY_plant"/>
</dbReference>
<protein>
    <submittedName>
        <fullName evidence="8">WRKY transcription factor</fullName>
    </submittedName>
</protein>
<dbReference type="AlphaFoldDB" id="A0AAD7PSD7"/>